<dbReference type="GO" id="GO:0016301">
    <property type="term" value="F:kinase activity"/>
    <property type="evidence" value="ECO:0007669"/>
    <property type="project" value="UniProtKB-KW"/>
</dbReference>
<accession>A0AAV4LTT2</accession>
<dbReference type="EMBL" id="BPLF01000002">
    <property type="protein sequence ID" value="GIX63168.1"/>
    <property type="molecule type" value="Genomic_DNA"/>
</dbReference>
<organism evidence="1 2">
    <name type="scientific">Babesia caballi</name>
    <dbReference type="NCBI Taxonomy" id="5871"/>
    <lineage>
        <taxon>Eukaryota</taxon>
        <taxon>Sar</taxon>
        <taxon>Alveolata</taxon>
        <taxon>Apicomplexa</taxon>
        <taxon>Aconoidasida</taxon>
        <taxon>Piroplasmida</taxon>
        <taxon>Babesiidae</taxon>
        <taxon>Babesia</taxon>
    </lineage>
</organism>
<evidence type="ECO:0000313" key="1">
    <source>
        <dbReference type="EMBL" id="GIX63168.1"/>
    </source>
</evidence>
<reference evidence="1 2" key="1">
    <citation type="submission" date="2021-06" db="EMBL/GenBank/DDBJ databases">
        <title>Genome sequence of Babesia caballi.</title>
        <authorList>
            <person name="Yamagishi J."/>
            <person name="Kidaka T."/>
            <person name="Ochi A."/>
        </authorList>
    </citation>
    <scope>NUCLEOTIDE SEQUENCE [LARGE SCALE GENOMIC DNA]</scope>
    <source>
        <strain evidence="1">USDA-D6B2</strain>
    </source>
</reference>
<protein>
    <submittedName>
        <fullName evidence="1">Serine/threonine-protein kinase At1g54610, putative</fullName>
    </submittedName>
</protein>
<dbReference type="RefSeq" id="XP_067715237.1">
    <property type="nucleotide sequence ID" value="XM_067859136.1"/>
</dbReference>
<keyword evidence="2" id="KW-1185">Reference proteome</keyword>
<proteinExistence type="predicted"/>
<gene>
    <name evidence="1" type="ORF">BcabD6B2_26030</name>
</gene>
<dbReference type="Proteomes" id="UP001497744">
    <property type="component" value="Unassembled WGS sequence"/>
</dbReference>
<keyword evidence="1" id="KW-0808">Transferase</keyword>
<name>A0AAV4LTT2_BABCB</name>
<dbReference type="AlphaFoldDB" id="A0AAV4LTT2"/>
<keyword evidence="1" id="KW-0418">Kinase</keyword>
<sequence>MTVFGPYYAASPGDLIHKTCFYSVCESPDGPIAQFCYGLAKIYRCVNSALHALPPFREADAEEELPASRQRVPIALVKSEVEEMIRKNSGMYGDAPAEPGDAMSDAPLSETDCSTIIGSPVCGVSFDFAMIDSVECTADAVSDTEFEFDHGRLPPDMDEFLQLLVACAKEVGEPF</sequence>
<evidence type="ECO:0000313" key="2">
    <source>
        <dbReference type="Proteomes" id="UP001497744"/>
    </source>
</evidence>
<comment type="caution">
    <text evidence="1">The sequence shown here is derived from an EMBL/GenBank/DDBJ whole genome shotgun (WGS) entry which is preliminary data.</text>
</comment>
<dbReference type="GeneID" id="94194649"/>